<evidence type="ECO:0000313" key="14">
    <source>
        <dbReference type="EMBL" id="ABJ83155.1"/>
    </source>
</evidence>
<dbReference type="InterPro" id="IPR036097">
    <property type="entry name" value="HisK_dim/P_sf"/>
</dbReference>
<dbReference type="OrthoDB" id="9796330at2"/>
<keyword evidence="5" id="KW-0808">Transferase</keyword>
<dbReference type="SUPFAM" id="SSF55874">
    <property type="entry name" value="ATPase domain of HSP90 chaperone/DNA topoisomerase II/histidine kinase"/>
    <property type="match status" value="1"/>
</dbReference>
<dbReference type="SMART" id="SM00387">
    <property type="entry name" value="HATPase_c"/>
    <property type="match status" value="1"/>
</dbReference>
<proteinExistence type="predicted"/>
<dbReference type="SMART" id="SM00304">
    <property type="entry name" value="HAMP"/>
    <property type="match status" value="1"/>
</dbReference>
<keyword evidence="10 11" id="KW-0472">Membrane</keyword>
<dbReference type="PROSITE" id="PS50885">
    <property type="entry name" value="HAMP"/>
    <property type="match status" value="1"/>
</dbReference>
<keyword evidence="6 11" id="KW-0812">Transmembrane</keyword>
<comment type="subcellular location">
    <subcellularLocation>
        <location evidence="2">Membrane</location>
    </subcellularLocation>
</comment>
<dbReference type="InterPro" id="IPR050428">
    <property type="entry name" value="TCS_sensor_his_kinase"/>
</dbReference>
<dbReference type="InterPro" id="IPR003661">
    <property type="entry name" value="HisK_dim/P_dom"/>
</dbReference>
<evidence type="ECO:0000256" key="2">
    <source>
        <dbReference type="ARBA" id="ARBA00004370"/>
    </source>
</evidence>
<protein>
    <recommendedName>
        <fullName evidence="3">histidine kinase</fullName>
        <ecNumber evidence="3">2.7.13.3</ecNumber>
    </recommendedName>
</protein>
<evidence type="ECO:0000256" key="3">
    <source>
        <dbReference type="ARBA" id="ARBA00012438"/>
    </source>
</evidence>
<dbReference type="eggNOG" id="COG5002">
    <property type="taxonomic scope" value="Bacteria"/>
</dbReference>
<keyword evidence="4" id="KW-0597">Phosphoprotein</keyword>
<dbReference type="AlphaFoldDB" id="Q026B4"/>
<evidence type="ECO:0000256" key="4">
    <source>
        <dbReference type="ARBA" id="ARBA00022553"/>
    </source>
</evidence>
<keyword evidence="8 11" id="KW-1133">Transmembrane helix</keyword>
<evidence type="ECO:0000256" key="8">
    <source>
        <dbReference type="ARBA" id="ARBA00022989"/>
    </source>
</evidence>
<dbReference type="FunFam" id="3.30.565.10:FF:000006">
    <property type="entry name" value="Sensor histidine kinase WalK"/>
    <property type="match status" value="1"/>
</dbReference>
<dbReference type="Gene3D" id="3.30.565.10">
    <property type="entry name" value="Histidine kinase-like ATPase, C-terminal domain"/>
    <property type="match status" value="1"/>
</dbReference>
<dbReference type="PANTHER" id="PTHR45436:SF5">
    <property type="entry name" value="SENSOR HISTIDINE KINASE TRCS"/>
    <property type="match status" value="1"/>
</dbReference>
<feature type="transmembrane region" description="Helical" evidence="11">
    <location>
        <begin position="197"/>
        <end position="218"/>
    </location>
</feature>
<gene>
    <name evidence="14" type="ordered locus">Acid_2165</name>
</gene>
<dbReference type="Pfam" id="PF00672">
    <property type="entry name" value="HAMP"/>
    <property type="match status" value="1"/>
</dbReference>
<dbReference type="CDD" id="cd00082">
    <property type="entry name" value="HisKA"/>
    <property type="match status" value="1"/>
</dbReference>
<dbReference type="SUPFAM" id="SSF47384">
    <property type="entry name" value="Homodimeric domain of signal transducing histidine kinase"/>
    <property type="match status" value="1"/>
</dbReference>
<accession>Q026B4</accession>
<dbReference type="Pfam" id="PF02518">
    <property type="entry name" value="HATPase_c"/>
    <property type="match status" value="1"/>
</dbReference>
<evidence type="ECO:0000256" key="7">
    <source>
        <dbReference type="ARBA" id="ARBA00022777"/>
    </source>
</evidence>
<keyword evidence="9" id="KW-0902">Two-component regulatory system</keyword>
<dbReference type="InterPro" id="IPR005467">
    <property type="entry name" value="His_kinase_dom"/>
</dbReference>
<evidence type="ECO:0000259" key="12">
    <source>
        <dbReference type="PROSITE" id="PS50109"/>
    </source>
</evidence>
<evidence type="ECO:0000256" key="9">
    <source>
        <dbReference type="ARBA" id="ARBA00023012"/>
    </source>
</evidence>
<dbReference type="eggNOG" id="COG5000">
    <property type="taxonomic scope" value="Bacteria"/>
</dbReference>
<dbReference type="GO" id="GO:0005886">
    <property type="term" value="C:plasma membrane"/>
    <property type="evidence" value="ECO:0007669"/>
    <property type="project" value="TreeGrafter"/>
</dbReference>
<evidence type="ECO:0000259" key="13">
    <source>
        <dbReference type="PROSITE" id="PS50885"/>
    </source>
</evidence>
<sequence length="514" mass="56856" precursor="true">MSRKRDFRRLARGLRFRLALSYALLFTLLLTGIALVFRANLARALDTQIQEELAGDWGAMKGYMRIEPDPELGNKFAVAWYYDKDDPDETTIVLDARKIYMVADQNGNPIPAAETQEAAVSTAYEDIGIDKPADIRKKVAEALASSKPKVFLEDRFTSKGEPVKIRSGIVFSERHTAPYYVAIGTSYADNVKILHRYTWIFAGVIPGALILGSLLGYFMAGRALTPVLAVAQAAQRISGSNLSMRIPTREAGDELDYLILTFNRMIERLEASFQQIRQFSTDVSHELRTPITGIRGQLEVALFTAQTTDQYREAMFNSLQDIDRLSQIVRALLLLSQAESGQLLLQKSRLNLCEVVEDLVDQFQIPAEAAGVRLTASLPPQCDADVDRVQIERMITNLLSNALKFTPEGGEVNVALVVYPDAVELVVQDTGRGIPTEHLPHIFDRFYRVPGKGTAPSPEQGLGLGLSFVAWIVKAHHGKIDVDSTPGRGTTFTIRLPNEEVASDTLELAGPATY</sequence>
<dbReference type="CDD" id="cd06225">
    <property type="entry name" value="HAMP"/>
    <property type="match status" value="1"/>
</dbReference>
<dbReference type="InterPro" id="IPR036890">
    <property type="entry name" value="HATPase_C_sf"/>
</dbReference>
<dbReference type="SUPFAM" id="SSF158472">
    <property type="entry name" value="HAMP domain-like"/>
    <property type="match status" value="1"/>
</dbReference>
<dbReference type="HOGENOM" id="CLU_000445_89_6_0"/>
<evidence type="ECO:0000256" key="1">
    <source>
        <dbReference type="ARBA" id="ARBA00000085"/>
    </source>
</evidence>
<organism evidence="14">
    <name type="scientific">Solibacter usitatus (strain Ellin6076)</name>
    <dbReference type="NCBI Taxonomy" id="234267"/>
    <lineage>
        <taxon>Bacteria</taxon>
        <taxon>Pseudomonadati</taxon>
        <taxon>Acidobacteriota</taxon>
        <taxon>Terriglobia</taxon>
        <taxon>Bryobacterales</taxon>
        <taxon>Solibacteraceae</taxon>
        <taxon>Candidatus Solibacter</taxon>
    </lineage>
</organism>
<dbReference type="KEGG" id="sus:Acid_2165"/>
<dbReference type="STRING" id="234267.Acid_2165"/>
<evidence type="ECO:0000256" key="10">
    <source>
        <dbReference type="ARBA" id="ARBA00023136"/>
    </source>
</evidence>
<dbReference type="InterPro" id="IPR004358">
    <property type="entry name" value="Sig_transdc_His_kin-like_C"/>
</dbReference>
<keyword evidence="7 14" id="KW-0418">Kinase</keyword>
<dbReference type="InterPro" id="IPR003594">
    <property type="entry name" value="HATPase_dom"/>
</dbReference>
<evidence type="ECO:0000256" key="11">
    <source>
        <dbReference type="SAM" id="Phobius"/>
    </source>
</evidence>
<evidence type="ECO:0000256" key="5">
    <source>
        <dbReference type="ARBA" id="ARBA00022679"/>
    </source>
</evidence>
<evidence type="ECO:0000256" key="6">
    <source>
        <dbReference type="ARBA" id="ARBA00022692"/>
    </source>
</evidence>
<dbReference type="Pfam" id="PF00512">
    <property type="entry name" value="HisKA"/>
    <property type="match status" value="1"/>
</dbReference>
<dbReference type="PROSITE" id="PS50109">
    <property type="entry name" value="HIS_KIN"/>
    <property type="match status" value="1"/>
</dbReference>
<dbReference type="PANTHER" id="PTHR45436">
    <property type="entry name" value="SENSOR HISTIDINE KINASE YKOH"/>
    <property type="match status" value="1"/>
</dbReference>
<dbReference type="Gene3D" id="1.10.287.130">
    <property type="match status" value="1"/>
</dbReference>
<feature type="domain" description="HAMP" evidence="13">
    <location>
        <begin position="221"/>
        <end position="274"/>
    </location>
</feature>
<dbReference type="GO" id="GO:0000155">
    <property type="term" value="F:phosphorelay sensor kinase activity"/>
    <property type="evidence" value="ECO:0007669"/>
    <property type="project" value="InterPro"/>
</dbReference>
<dbReference type="EC" id="2.7.13.3" evidence="3"/>
<dbReference type="Gene3D" id="6.10.340.10">
    <property type="match status" value="1"/>
</dbReference>
<reference evidence="14" key="1">
    <citation type="submission" date="2006-10" db="EMBL/GenBank/DDBJ databases">
        <title>Complete sequence of Solibacter usitatus Ellin6076.</title>
        <authorList>
            <consortium name="US DOE Joint Genome Institute"/>
            <person name="Copeland A."/>
            <person name="Lucas S."/>
            <person name="Lapidus A."/>
            <person name="Barry K."/>
            <person name="Detter J.C."/>
            <person name="Glavina del Rio T."/>
            <person name="Hammon N."/>
            <person name="Israni S."/>
            <person name="Dalin E."/>
            <person name="Tice H."/>
            <person name="Pitluck S."/>
            <person name="Thompson L.S."/>
            <person name="Brettin T."/>
            <person name="Bruce D."/>
            <person name="Han C."/>
            <person name="Tapia R."/>
            <person name="Gilna P."/>
            <person name="Schmutz J."/>
            <person name="Larimer F."/>
            <person name="Land M."/>
            <person name="Hauser L."/>
            <person name="Kyrpides N."/>
            <person name="Mikhailova N."/>
            <person name="Janssen P.H."/>
            <person name="Kuske C.R."/>
            <person name="Richardson P."/>
        </authorList>
    </citation>
    <scope>NUCLEOTIDE SEQUENCE</scope>
    <source>
        <strain evidence="14">Ellin6076</strain>
    </source>
</reference>
<feature type="domain" description="Histidine kinase" evidence="12">
    <location>
        <begin position="282"/>
        <end position="500"/>
    </location>
</feature>
<dbReference type="EMBL" id="CP000473">
    <property type="protein sequence ID" value="ABJ83155.1"/>
    <property type="molecule type" value="Genomic_DNA"/>
</dbReference>
<dbReference type="CDD" id="cd00075">
    <property type="entry name" value="HATPase"/>
    <property type="match status" value="1"/>
</dbReference>
<dbReference type="InParanoid" id="Q026B4"/>
<comment type="catalytic activity">
    <reaction evidence="1">
        <text>ATP + protein L-histidine = ADP + protein N-phospho-L-histidine.</text>
        <dbReference type="EC" id="2.7.13.3"/>
    </reaction>
</comment>
<dbReference type="SMART" id="SM00388">
    <property type="entry name" value="HisKA"/>
    <property type="match status" value="1"/>
</dbReference>
<dbReference type="FunCoup" id="Q026B4">
    <property type="interactions" value="178"/>
</dbReference>
<name>Q026B4_SOLUE</name>
<dbReference type="PRINTS" id="PR00344">
    <property type="entry name" value="BCTRLSENSOR"/>
</dbReference>
<dbReference type="InterPro" id="IPR003660">
    <property type="entry name" value="HAMP_dom"/>
</dbReference>